<evidence type="ECO:0000313" key="1">
    <source>
        <dbReference type="EMBL" id="TQF02305.1"/>
    </source>
</evidence>
<proteinExistence type="predicted"/>
<evidence type="ECO:0008006" key="3">
    <source>
        <dbReference type="Google" id="ProtNLM"/>
    </source>
</evidence>
<dbReference type="Proteomes" id="UP000319103">
    <property type="component" value="Unassembled WGS sequence"/>
</dbReference>
<dbReference type="AlphaFoldDB" id="A0A540VZW0"/>
<organism evidence="1 2">
    <name type="scientific">Kitasatospora acidiphila</name>
    <dbReference type="NCBI Taxonomy" id="2567942"/>
    <lineage>
        <taxon>Bacteria</taxon>
        <taxon>Bacillati</taxon>
        <taxon>Actinomycetota</taxon>
        <taxon>Actinomycetes</taxon>
        <taxon>Kitasatosporales</taxon>
        <taxon>Streptomycetaceae</taxon>
        <taxon>Kitasatospora</taxon>
    </lineage>
</organism>
<keyword evidence="2" id="KW-1185">Reference proteome</keyword>
<name>A0A540VZW0_9ACTN</name>
<reference evidence="1 2" key="1">
    <citation type="submission" date="2019-06" db="EMBL/GenBank/DDBJ databases">
        <title>Description of Kitasatospora acidophila sp. nov. isolated from pine grove soil, and reclassification of Streptomyces novaecaesareae to Kitasatospora novaeceasareae comb. nov.</title>
        <authorList>
            <person name="Kim M.J."/>
        </authorList>
    </citation>
    <scope>NUCLEOTIDE SEQUENCE [LARGE SCALE GENOMIC DNA]</scope>
    <source>
        <strain evidence="1 2">MMS16-CNU292</strain>
    </source>
</reference>
<comment type="caution">
    <text evidence="1">The sequence shown here is derived from an EMBL/GenBank/DDBJ whole genome shotgun (WGS) entry which is preliminary data.</text>
</comment>
<sequence length="102" mass="10819">MNDINIHPDNVRASAGAIQDAAGQTGIHHLDDSFTVAAADSSWQTAGAVTRCATAWQGRLTTVTTQLQQYADQLKQSADSYDAANTEAVQRLQQAFAQLNGG</sequence>
<dbReference type="RefSeq" id="WP_141633004.1">
    <property type="nucleotide sequence ID" value="NZ_VIGB01000003.1"/>
</dbReference>
<dbReference type="OrthoDB" id="3872563at2"/>
<dbReference type="EMBL" id="VIGB01000003">
    <property type="protein sequence ID" value="TQF02305.1"/>
    <property type="molecule type" value="Genomic_DNA"/>
</dbReference>
<evidence type="ECO:0000313" key="2">
    <source>
        <dbReference type="Proteomes" id="UP000319103"/>
    </source>
</evidence>
<accession>A0A540VZW0</accession>
<dbReference type="Gene3D" id="1.10.287.1060">
    <property type="entry name" value="ESAT-6-like"/>
    <property type="match status" value="1"/>
</dbReference>
<protein>
    <recommendedName>
        <fullName evidence="3">Excreted virulence factor EspC (Type VII ESX diderm)</fullName>
    </recommendedName>
</protein>
<gene>
    <name evidence="1" type="ORF">E6W39_08480</name>
</gene>